<protein>
    <recommendedName>
        <fullName evidence="10">Putative proline/betaine transporter</fullName>
    </recommendedName>
</protein>
<evidence type="ECO:0000256" key="4">
    <source>
        <dbReference type="ARBA" id="ARBA00022475"/>
    </source>
</evidence>
<dbReference type="FunFam" id="1.20.1250.20:FF:000001">
    <property type="entry name" value="Dicarboxylate MFS transporter"/>
    <property type="match status" value="1"/>
</dbReference>
<feature type="coiled-coil region" evidence="11">
    <location>
        <begin position="540"/>
        <end position="577"/>
    </location>
</feature>
<proteinExistence type="inferred from homology"/>
<evidence type="ECO:0000313" key="14">
    <source>
        <dbReference type="EMBL" id="ROR53500.1"/>
    </source>
</evidence>
<comment type="caution">
    <text evidence="14">The sequence shown here is derived from an EMBL/GenBank/DDBJ whole genome shotgun (WGS) entry which is preliminary data.</text>
</comment>
<gene>
    <name evidence="14" type="ORF">EDD41_0654</name>
</gene>
<keyword evidence="4" id="KW-1003">Cell membrane</keyword>
<comment type="subcellular location">
    <subcellularLocation>
        <location evidence="1">Cell membrane</location>
        <topology evidence="1">Multi-pass membrane protein</topology>
    </subcellularLocation>
</comment>
<evidence type="ECO:0000256" key="3">
    <source>
        <dbReference type="ARBA" id="ARBA00022448"/>
    </source>
</evidence>
<dbReference type="AlphaFoldDB" id="A0A3N1ZRI3"/>
<dbReference type="InterPro" id="IPR036259">
    <property type="entry name" value="MFS_trans_sf"/>
</dbReference>
<comment type="similarity">
    <text evidence="2">Belongs to the major facilitator superfamily. Metabolite:H+ Symporter (MHS) family (TC 2.A.1.6) family.</text>
</comment>
<keyword evidence="5 12" id="KW-0812">Transmembrane</keyword>
<evidence type="ECO:0000256" key="8">
    <source>
        <dbReference type="ARBA" id="ARBA00023136"/>
    </source>
</evidence>
<dbReference type="InterPro" id="IPR005828">
    <property type="entry name" value="MFS_sugar_transport-like"/>
</dbReference>
<evidence type="ECO:0000256" key="5">
    <source>
        <dbReference type="ARBA" id="ARBA00022692"/>
    </source>
</evidence>
<dbReference type="EMBL" id="RKHG01000001">
    <property type="protein sequence ID" value="ROR53500.1"/>
    <property type="molecule type" value="Genomic_DNA"/>
</dbReference>
<evidence type="ECO:0000256" key="10">
    <source>
        <dbReference type="ARBA" id="ARBA00039918"/>
    </source>
</evidence>
<evidence type="ECO:0000256" key="9">
    <source>
        <dbReference type="ARBA" id="ARBA00037295"/>
    </source>
</evidence>
<dbReference type="InterPro" id="IPR020846">
    <property type="entry name" value="MFS_dom"/>
</dbReference>
<feature type="domain" description="Major facilitator superfamily (MFS) profile" evidence="13">
    <location>
        <begin position="49"/>
        <end position="484"/>
    </location>
</feature>
<feature type="transmembrane region" description="Helical" evidence="12">
    <location>
        <begin position="186"/>
        <end position="209"/>
    </location>
</feature>
<dbReference type="Pfam" id="PF00083">
    <property type="entry name" value="Sugar_tr"/>
    <property type="match status" value="1"/>
</dbReference>
<evidence type="ECO:0000313" key="15">
    <source>
        <dbReference type="Proteomes" id="UP000275749"/>
    </source>
</evidence>
<dbReference type="InterPro" id="IPR051084">
    <property type="entry name" value="H+-coupled_symporters"/>
</dbReference>
<dbReference type="PROSITE" id="PS50850">
    <property type="entry name" value="MFS"/>
    <property type="match status" value="1"/>
</dbReference>
<feature type="transmembrane region" description="Helical" evidence="12">
    <location>
        <begin position="391"/>
        <end position="410"/>
    </location>
</feature>
<reference evidence="14 15" key="1">
    <citation type="submission" date="2018-11" db="EMBL/GenBank/DDBJ databases">
        <title>Sequencing the genomes of 1000 actinobacteria strains.</title>
        <authorList>
            <person name="Klenk H.-P."/>
        </authorList>
    </citation>
    <scope>NUCLEOTIDE SEQUENCE [LARGE SCALE GENOMIC DNA]</scope>
    <source>
        <strain evidence="14 15">DSM 10546</strain>
    </source>
</reference>
<sequence length="580" mass="61932">MQESVTTTISRKDKAAARAERRRLAAMRGRRRLRMDDVTVVDESALKKAVWGSVVGNFMEWYDVGVYGYLAVILGRVFLPDASGTIQNLFSLGVFAVTFVARPLGGIILGQLGDRLGRKQVLAFTLLMMAAATFLIGILPTYGMIGALAPALLIVLKLAQGFSTGGEYAGATTFITEYAPDKRRGFYSSLLDLGSYLGFAAGAGFVGALQVMTSEGFMYSWGWRIPFLVSLPLGMVALWFRTHIEDTPAFVEAQAAAQEEQDGNGATTPVTRLGDVEDAIIATENGPLGLGALVKTYWRELGIVFVLVAAANTIAYALTSYMPTYLTTTLGYDAVHGNLLTLPVLVVLALLVPVSGWLGDRIGRRHVAVMAALAGVLTAVPAFLLMGHGQVWSTVLGLLLLVVPVFLWVGNQSSSLPAMFPTHSRYGGMGISYNLAVAAFGGTAGLIMEALVASTGDRLAPAYWIIAVELLGLLAATQLRESARQPLLGSMPTVASEDEAQELVAQQEENPDLDVEELFATAPVSVIAQEPSAQEAAVEVSVAEQAEQDAREALRRAEAATAEARRAEELARAREEAVQV</sequence>
<evidence type="ECO:0000256" key="2">
    <source>
        <dbReference type="ARBA" id="ARBA00008240"/>
    </source>
</evidence>
<feature type="transmembrane region" description="Helical" evidence="12">
    <location>
        <begin position="85"/>
        <end position="109"/>
    </location>
</feature>
<evidence type="ECO:0000256" key="7">
    <source>
        <dbReference type="ARBA" id="ARBA00022989"/>
    </source>
</evidence>
<keyword evidence="3" id="KW-0813">Transport</keyword>
<feature type="transmembrane region" description="Helical" evidence="12">
    <location>
        <begin position="339"/>
        <end position="359"/>
    </location>
</feature>
<dbReference type="Proteomes" id="UP000275749">
    <property type="component" value="Unassembled WGS sequence"/>
</dbReference>
<dbReference type="PANTHER" id="PTHR43528:SF1">
    <property type="entry name" value="ALPHA-KETOGLUTARATE PERMEASE"/>
    <property type="match status" value="1"/>
</dbReference>
<evidence type="ECO:0000256" key="11">
    <source>
        <dbReference type="SAM" id="Coils"/>
    </source>
</evidence>
<feature type="transmembrane region" description="Helical" evidence="12">
    <location>
        <begin position="121"/>
        <end position="139"/>
    </location>
</feature>
<keyword evidence="7 12" id="KW-1133">Transmembrane helix</keyword>
<evidence type="ECO:0000259" key="13">
    <source>
        <dbReference type="PROSITE" id="PS50850"/>
    </source>
</evidence>
<evidence type="ECO:0000256" key="6">
    <source>
        <dbReference type="ARBA" id="ARBA00022847"/>
    </source>
</evidence>
<keyword evidence="11" id="KW-0175">Coiled coil</keyword>
<feature type="transmembrane region" description="Helical" evidence="12">
    <location>
        <begin position="301"/>
        <end position="319"/>
    </location>
</feature>
<feature type="transmembrane region" description="Helical" evidence="12">
    <location>
        <begin position="366"/>
        <end position="385"/>
    </location>
</feature>
<accession>A0A3N1ZRI3</accession>
<dbReference type="Gene3D" id="1.20.1250.20">
    <property type="entry name" value="MFS general substrate transporter like domains"/>
    <property type="match status" value="2"/>
</dbReference>
<name>A0A3N1ZRI3_9ACTN</name>
<evidence type="ECO:0000256" key="1">
    <source>
        <dbReference type="ARBA" id="ARBA00004651"/>
    </source>
</evidence>
<feature type="transmembrane region" description="Helical" evidence="12">
    <location>
        <begin position="431"/>
        <end position="453"/>
    </location>
</feature>
<keyword evidence="8 12" id="KW-0472">Membrane</keyword>
<dbReference type="SUPFAM" id="SSF103473">
    <property type="entry name" value="MFS general substrate transporter"/>
    <property type="match status" value="1"/>
</dbReference>
<keyword evidence="6" id="KW-0769">Symport</keyword>
<organism evidence="14 15">
    <name type="scientific">Luteococcus japonicus</name>
    <dbReference type="NCBI Taxonomy" id="33984"/>
    <lineage>
        <taxon>Bacteria</taxon>
        <taxon>Bacillati</taxon>
        <taxon>Actinomycetota</taxon>
        <taxon>Actinomycetes</taxon>
        <taxon>Propionibacteriales</taxon>
        <taxon>Propionibacteriaceae</taxon>
        <taxon>Luteococcus</taxon>
    </lineage>
</organism>
<comment type="function">
    <text evidence="9">May be a proton symporter involved in the uptake of osmolytes such as proline and glycine betaine.</text>
</comment>
<dbReference type="PANTHER" id="PTHR43528">
    <property type="entry name" value="ALPHA-KETOGLUTARATE PERMEASE"/>
    <property type="match status" value="1"/>
</dbReference>
<dbReference type="GO" id="GO:0015293">
    <property type="term" value="F:symporter activity"/>
    <property type="evidence" value="ECO:0007669"/>
    <property type="project" value="UniProtKB-KW"/>
</dbReference>
<feature type="transmembrane region" description="Helical" evidence="12">
    <location>
        <begin position="61"/>
        <end position="79"/>
    </location>
</feature>
<dbReference type="GO" id="GO:0005886">
    <property type="term" value="C:plasma membrane"/>
    <property type="evidence" value="ECO:0007669"/>
    <property type="project" value="UniProtKB-SubCell"/>
</dbReference>
<evidence type="ECO:0000256" key="12">
    <source>
        <dbReference type="SAM" id="Phobius"/>
    </source>
</evidence>
<feature type="transmembrane region" description="Helical" evidence="12">
    <location>
        <begin position="221"/>
        <end position="240"/>
    </location>
</feature>